<sequence length="1017" mass="116771">MREALPLDSPPQDPNDRKRSRFRNLVLEDEQSRSTKRPRSESRHRTAENHASPQPHENLSPEAVQEAEPLSDMELSTGRLDMPSNPNEPKLPAPRFATRLKTAAANRWITRDLGLFIADHPSDDEVGDTDEDDDDYLPDLLPVSDDDESDDDESDNDKSDDDESDNDDSDDGNGEEETVQDDESRGSQASEGDSVGEVAANAYAARREAAAARAARIRAAQSRALDEDDLEILRTFSLKIEDHLTERTFSRLPQAYPNGPQLSLKLTKKHARKVSGLNAIRYSCCINSCICYVGPYADLLQCPHCKEDRFSARNTPRHYFDYIPLIPRLTAMVANQSSAKDMQYRAKFQSRKGIIQDIFDGTHYKKLCQTRLPDQDIKFFSDPRDIALGLSTDGFGPHRRRKKTCWPIILINYNLPPTLRILKKNVINVGTVPGPKKPQDWDSFFWPLAQELLELEEGVETFDGLEQSIFDLRAFLLVGFGDIPAVSLITRMKGQNGVHPCRSCMIKGVTGDGRVNYIPLRRDGIPHTSNYSASNLPHRTHQQFMQQVSDIEAAPTKVERDNLAKKFGVKGRPLLSSLSSIRFPASFPFDFMHLIWENLIPNLILFWTGEFKGLNHLNQPYVIAPNIWNEIGLATFKCARTVPSAFGAPVPNIVTQQYYMTAEMYSNWTLFIAPIVLRGRWEQRKYYDHFMDLVRLLHLCLDYEITKDEVALIESGFQEWVTKYERYYYFHDKARLSACPLTIHALLHIADGIRNAGPPSCYWAFVMERHCNALLPSIRNRRFPYAAISNYVLQVAQLEQIRLIFNVFDALNLDPVKHRQMPHIDPQKDYERFQLLSRHFEVLSPALQNLVWVSLVTRYWREKGRKLTKAMYKEHVPLNEAVLQFGKVRLGEDGDQIVGCDFIRLREDTRDSTFYVQDIDTLANQNNGTRFVEKTFFGQLKRIILIDVRKNRRLNIDHDETAIFAYIQTCNASERNGVYSYKEMGRDDLVDLCTLRCVVGRVWDRGQWTFVDRSRDF</sequence>
<evidence type="ECO:0000313" key="3">
    <source>
        <dbReference type="Proteomes" id="UP000284842"/>
    </source>
</evidence>
<organism evidence="2 3">
    <name type="scientific">Panaeolus cyanescens</name>
    <dbReference type="NCBI Taxonomy" id="181874"/>
    <lineage>
        <taxon>Eukaryota</taxon>
        <taxon>Fungi</taxon>
        <taxon>Dikarya</taxon>
        <taxon>Basidiomycota</taxon>
        <taxon>Agaricomycotina</taxon>
        <taxon>Agaricomycetes</taxon>
        <taxon>Agaricomycetidae</taxon>
        <taxon>Agaricales</taxon>
        <taxon>Agaricineae</taxon>
        <taxon>Galeropsidaceae</taxon>
        <taxon>Panaeolus</taxon>
    </lineage>
</organism>
<evidence type="ECO:0000256" key="1">
    <source>
        <dbReference type="SAM" id="MobiDB-lite"/>
    </source>
</evidence>
<dbReference type="Pfam" id="PF02992">
    <property type="entry name" value="Transposase_21"/>
    <property type="match status" value="1"/>
</dbReference>
<name>A0A409WK88_9AGAR</name>
<dbReference type="Proteomes" id="UP000284842">
    <property type="component" value="Unassembled WGS sequence"/>
</dbReference>
<gene>
    <name evidence="2" type="ORF">CVT24_012460</name>
</gene>
<dbReference type="PANTHER" id="PTHR46579:SF1">
    <property type="entry name" value="F5_8 TYPE C DOMAIN-CONTAINING PROTEIN"/>
    <property type="match status" value="1"/>
</dbReference>
<keyword evidence="3" id="KW-1185">Reference proteome</keyword>
<protein>
    <recommendedName>
        <fullName evidence="4">Transposase family Tnp2 protein</fullName>
    </recommendedName>
</protein>
<dbReference type="InParanoid" id="A0A409WK88"/>
<evidence type="ECO:0008006" key="4">
    <source>
        <dbReference type="Google" id="ProtNLM"/>
    </source>
</evidence>
<feature type="compositionally biased region" description="Acidic residues" evidence="1">
    <location>
        <begin position="144"/>
        <end position="181"/>
    </location>
</feature>
<dbReference type="PANTHER" id="PTHR46579">
    <property type="entry name" value="F5/8 TYPE C DOMAIN-CONTAINING PROTEIN-RELATED"/>
    <property type="match status" value="1"/>
</dbReference>
<comment type="caution">
    <text evidence="2">The sequence shown here is derived from an EMBL/GenBank/DDBJ whole genome shotgun (WGS) entry which is preliminary data.</text>
</comment>
<reference evidence="2 3" key="1">
    <citation type="journal article" date="2018" name="Evol. Lett.">
        <title>Horizontal gene cluster transfer increased hallucinogenic mushroom diversity.</title>
        <authorList>
            <person name="Reynolds H.T."/>
            <person name="Vijayakumar V."/>
            <person name="Gluck-Thaler E."/>
            <person name="Korotkin H.B."/>
            <person name="Matheny P.B."/>
            <person name="Slot J.C."/>
        </authorList>
    </citation>
    <scope>NUCLEOTIDE SEQUENCE [LARGE SCALE GENOMIC DNA]</scope>
    <source>
        <strain evidence="2 3">2629</strain>
    </source>
</reference>
<evidence type="ECO:0000313" key="2">
    <source>
        <dbReference type="EMBL" id="PPQ78936.1"/>
    </source>
</evidence>
<dbReference type="EMBL" id="NHTK01005440">
    <property type="protein sequence ID" value="PPQ78936.1"/>
    <property type="molecule type" value="Genomic_DNA"/>
</dbReference>
<feature type="region of interest" description="Disordered" evidence="1">
    <location>
        <begin position="118"/>
        <end position="195"/>
    </location>
</feature>
<dbReference type="InterPro" id="IPR004242">
    <property type="entry name" value="Transposase_21"/>
</dbReference>
<accession>A0A409WK88</accession>
<proteinExistence type="predicted"/>
<feature type="region of interest" description="Disordered" evidence="1">
    <location>
        <begin position="1"/>
        <end position="98"/>
    </location>
</feature>
<dbReference type="OrthoDB" id="2404451at2759"/>
<feature type="compositionally biased region" description="Acidic residues" evidence="1">
    <location>
        <begin position="122"/>
        <end position="137"/>
    </location>
</feature>
<dbReference type="AlphaFoldDB" id="A0A409WK88"/>
<feature type="compositionally biased region" description="Basic and acidic residues" evidence="1">
    <location>
        <begin position="30"/>
        <end position="48"/>
    </location>
</feature>